<dbReference type="Pfam" id="PF13487">
    <property type="entry name" value="HD_5"/>
    <property type="match status" value="1"/>
</dbReference>
<dbReference type="eggNOG" id="COG3437">
    <property type="taxonomic scope" value="Bacteria"/>
</dbReference>
<dbReference type="SUPFAM" id="SSF109604">
    <property type="entry name" value="HD-domain/PDEase-like"/>
    <property type="match status" value="1"/>
</dbReference>
<dbReference type="PANTHER" id="PTHR45228">
    <property type="entry name" value="CYCLIC DI-GMP PHOSPHODIESTERASE TM_0186-RELATED"/>
    <property type="match status" value="1"/>
</dbReference>
<evidence type="ECO:0000313" key="5">
    <source>
        <dbReference type="Proteomes" id="UP000027982"/>
    </source>
</evidence>
<dbReference type="InterPro" id="IPR037522">
    <property type="entry name" value="HD_GYP_dom"/>
</dbReference>
<dbReference type="GO" id="GO:0000160">
    <property type="term" value="P:phosphorelay signal transduction system"/>
    <property type="evidence" value="ECO:0007669"/>
    <property type="project" value="InterPro"/>
</dbReference>
<feature type="domain" description="HD-GYP" evidence="3">
    <location>
        <begin position="128"/>
        <end position="340"/>
    </location>
</feature>
<dbReference type="PROSITE" id="PS50110">
    <property type="entry name" value="RESPONSE_REGULATORY"/>
    <property type="match status" value="1"/>
</dbReference>
<dbReference type="HOGENOM" id="CLU_000445_92_10_0"/>
<organism evidence="4 5">
    <name type="scientific">Fimbriimonas ginsengisoli Gsoil 348</name>
    <dbReference type="NCBI Taxonomy" id="661478"/>
    <lineage>
        <taxon>Bacteria</taxon>
        <taxon>Bacillati</taxon>
        <taxon>Armatimonadota</taxon>
        <taxon>Fimbriimonadia</taxon>
        <taxon>Fimbriimonadales</taxon>
        <taxon>Fimbriimonadaceae</taxon>
        <taxon>Fimbriimonas</taxon>
    </lineage>
</organism>
<dbReference type="SMART" id="SM00448">
    <property type="entry name" value="REC"/>
    <property type="match status" value="1"/>
</dbReference>
<dbReference type="EMBL" id="CP007139">
    <property type="protein sequence ID" value="AIE83457.1"/>
    <property type="molecule type" value="Genomic_DNA"/>
</dbReference>
<evidence type="ECO:0000259" key="3">
    <source>
        <dbReference type="PROSITE" id="PS51832"/>
    </source>
</evidence>
<keyword evidence="1" id="KW-0597">Phosphoprotein</keyword>
<dbReference type="Pfam" id="PF00072">
    <property type="entry name" value="Response_reg"/>
    <property type="match status" value="1"/>
</dbReference>
<dbReference type="InterPro" id="IPR052020">
    <property type="entry name" value="Cyclic_di-GMP/3'3'-cGAMP_PDE"/>
</dbReference>
<dbReference type="SMART" id="SM00471">
    <property type="entry name" value="HDc"/>
    <property type="match status" value="1"/>
</dbReference>
<feature type="domain" description="Response regulatory" evidence="2">
    <location>
        <begin position="1"/>
        <end position="101"/>
    </location>
</feature>
<evidence type="ECO:0000313" key="4">
    <source>
        <dbReference type="EMBL" id="AIE83457.1"/>
    </source>
</evidence>
<dbReference type="STRING" id="661478.OP10G_0089"/>
<dbReference type="AlphaFoldDB" id="A0A068NJ13"/>
<dbReference type="Proteomes" id="UP000027982">
    <property type="component" value="Chromosome"/>
</dbReference>
<dbReference type="InterPro" id="IPR003607">
    <property type="entry name" value="HD/PDEase_dom"/>
</dbReference>
<dbReference type="SUPFAM" id="SSF52172">
    <property type="entry name" value="CheY-like"/>
    <property type="match status" value="1"/>
</dbReference>
<reference evidence="4 5" key="1">
    <citation type="journal article" date="2014" name="PLoS ONE">
        <title>The first complete genome sequence of the class fimbriimonadia in the phylum armatimonadetes.</title>
        <authorList>
            <person name="Hu Z.Y."/>
            <person name="Wang Y.Z."/>
            <person name="Im W.T."/>
            <person name="Wang S.Y."/>
            <person name="Zhao G.P."/>
            <person name="Zheng H.J."/>
            <person name="Quan Z.X."/>
        </authorList>
    </citation>
    <scope>NUCLEOTIDE SEQUENCE [LARGE SCALE GENOMIC DNA]</scope>
    <source>
        <strain evidence="4">Gsoil 348</strain>
    </source>
</reference>
<evidence type="ECO:0000259" key="2">
    <source>
        <dbReference type="PROSITE" id="PS50110"/>
    </source>
</evidence>
<name>A0A068NJ13_FIMGI</name>
<gene>
    <name evidence="4" type="ORF">OP10G_0089</name>
</gene>
<sequence length="348" mass="39032">MWALRTEWEGIYVPDAEVAWARLEEGQIDAVVSDLNMPGRSGIELLKSVRESPRFKGLPFFLLTGNSEVMFRRVSLESGATEYLAKPCDFKELTARLRNAFVLKDLQDEIKAEKSDLEIRLADRNRDLERAQRELLFRLAKAAEARDVEVGNHIARVGVFSRMLAEEIGLEPGFQRRILLTSPLHDVGKIGIPDSILRKPGPLDPEERRLMETHTTIGGQILAGELPRVLTSLESDEPAADFEFIHTAARIAMSHHERWDGKGYPNGIGGEEIPVEARIVSVADVYDALRNARPYKGPVSREKTMQIISEGAGSQFDTKIVDAFKARIEELETMLEFMSDAQPEPVAQ</sequence>
<accession>A0A068NJ13</accession>
<feature type="modified residue" description="4-aspartylphosphate" evidence="1">
    <location>
        <position position="34"/>
    </location>
</feature>
<keyword evidence="4" id="KW-0378">Hydrolase</keyword>
<proteinExistence type="predicted"/>
<keyword evidence="5" id="KW-1185">Reference proteome</keyword>
<dbReference type="InterPro" id="IPR011006">
    <property type="entry name" value="CheY-like_superfamily"/>
</dbReference>
<dbReference type="PROSITE" id="PS51832">
    <property type="entry name" value="HD_GYP"/>
    <property type="match status" value="1"/>
</dbReference>
<dbReference type="Gene3D" id="3.40.50.2300">
    <property type="match status" value="1"/>
</dbReference>
<evidence type="ECO:0000256" key="1">
    <source>
        <dbReference type="PROSITE-ProRule" id="PRU00169"/>
    </source>
</evidence>
<dbReference type="InterPro" id="IPR001789">
    <property type="entry name" value="Sig_transdc_resp-reg_receiver"/>
</dbReference>
<protein>
    <submittedName>
        <fullName evidence="4">Response regulator receiver modulated metal dependent phosphohydrolase</fullName>
    </submittedName>
</protein>
<dbReference type="GO" id="GO:0016787">
    <property type="term" value="F:hydrolase activity"/>
    <property type="evidence" value="ECO:0007669"/>
    <property type="project" value="UniProtKB-KW"/>
</dbReference>
<dbReference type="CDD" id="cd00077">
    <property type="entry name" value="HDc"/>
    <property type="match status" value="1"/>
</dbReference>
<dbReference type="Gene3D" id="1.10.3210.10">
    <property type="entry name" value="Hypothetical protein af1432"/>
    <property type="match status" value="1"/>
</dbReference>
<dbReference type="KEGG" id="fgi:OP10G_0089"/>